<dbReference type="GO" id="GO:0005634">
    <property type="term" value="C:nucleus"/>
    <property type="evidence" value="ECO:0007669"/>
    <property type="project" value="TreeGrafter"/>
</dbReference>
<dbReference type="GO" id="GO:0008270">
    <property type="term" value="F:zinc ion binding"/>
    <property type="evidence" value="ECO:0007669"/>
    <property type="project" value="UniProtKB-KW"/>
</dbReference>
<dbReference type="InterPro" id="IPR001841">
    <property type="entry name" value="Znf_RING"/>
</dbReference>
<dbReference type="SMART" id="SM00490">
    <property type="entry name" value="HELICc"/>
    <property type="match status" value="1"/>
</dbReference>
<dbReference type="Pfam" id="PF13445">
    <property type="entry name" value="zf-RING_UBOX"/>
    <property type="match status" value="1"/>
</dbReference>
<reference evidence="14 15" key="1">
    <citation type="submission" date="2016-04" db="EMBL/GenBank/DDBJ databases">
        <title>Evolutionary innovation and constraint leading to complex multicellularity in the Ascomycota.</title>
        <authorList>
            <person name="Cisse O."/>
            <person name="Nguyen A."/>
            <person name="Hewitt D.A."/>
            <person name="Jedd G."/>
            <person name="Stajich J.E."/>
        </authorList>
    </citation>
    <scope>NUCLEOTIDE SEQUENCE [LARGE SCALE GENOMIC DNA]</scope>
    <source>
        <strain evidence="14 15">DAH-3</strain>
    </source>
</reference>
<feature type="domain" description="RING-type" evidence="11">
    <location>
        <begin position="729"/>
        <end position="780"/>
    </location>
</feature>
<feature type="region of interest" description="Disordered" evidence="10">
    <location>
        <begin position="805"/>
        <end position="832"/>
    </location>
</feature>
<dbReference type="SUPFAM" id="SSF57850">
    <property type="entry name" value="RING/U-box"/>
    <property type="match status" value="1"/>
</dbReference>
<keyword evidence="5" id="KW-0378">Hydrolase</keyword>
<keyword evidence="2" id="KW-0479">Metal-binding</keyword>
<keyword evidence="7" id="KW-0862">Zinc</keyword>
<dbReference type="SMART" id="SM00487">
    <property type="entry name" value="DEXDc"/>
    <property type="match status" value="1"/>
</dbReference>
<dbReference type="EMBL" id="LXFE01000593">
    <property type="protein sequence ID" value="OLL24867.1"/>
    <property type="molecule type" value="Genomic_DNA"/>
</dbReference>
<dbReference type="Pfam" id="PF00176">
    <property type="entry name" value="SNF2-rel_dom"/>
    <property type="match status" value="1"/>
</dbReference>
<dbReference type="GO" id="GO:0000724">
    <property type="term" value="P:double-strand break repair via homologous recombination"/>
    <property type="evidence" value="ECO:0007669"/>
    <property type="project" value="TreeGrafter"/>
</dbReference>
<feature type="region of interest" description="Disordered" evidence="10">
    <location>
        <begin position="144"/>
        <end position="215"/>
    </location>
</feature>
<dbReference type="InterPro" id="IPR038718">
    <property type="entry name" value="SNF2-like_sf"/>
</dbReference>
<dbReference type="GO" id="GO:0016787">
    <property type="term" value="F:hydrolase activity"/>
    <property type="evidence" value="ECO:0007669"/>
    <property type="project" value="UniProtKB-KW"/>
</dbReference>
<dbReference type="Pfam" id="PF00271">
    <property type="entry name" value="Helicase_C"/>
    <property type="match status" value="1"/>
</dbReference>
<feature type="compositionally biased region" description="Basic and acidic residues" evidence="10">
    <location>
        <begin position="805"/>
        <end position="822"/>
    </location>
</feature>
<evidence type="ECO:0000256" key="2">
    <source>
        <dbReference type="ARBA" id="ARBA00022723"/>
    </source>
</evidence>
<dbReference type="SUPFAM" id="SSF52540">
    <property type="entry name" value="P-loop containing nucleoside triphosphate hydrolases"/>
    <property type="match status" value="2"/>
</dbReference>
<dbReference type="GO" id="GO:0005524">
    <property type="term" value="F:ATP binding"/>
    <property type="evidence" value="ECO:0007669"/>
    <property type="project" value="UniProtKB-KW"/>
</dbReference>
<dbReference type="InterPro" id="IPR001650">
    <property type="entry name" value="Helicase_C-like"/>
</dbReference>
<evidence type="ECO:0000313" key="14">
    <source>
        <dbReference type="EMBL" id="OLL24867.1"/>
    </source>
</evidence>
<dbReference type="PROSITE" id="PS00518">
    <property type="entry name" value="ZF_RING_1"/>
    <property type="match status" value="1"/>
</dbReference>
<evidence type="ECO:0000259" key="13">
    <source>
        <dbReference type="PROSITE" id="PS51194"/>
    </source>
</evidence>
<dbReference type="PROSITE" id="PS51194">
    <property type="entry name" value="HELICASE_CTER"/>
    <property type="match status" value="1"/>
</dbReference>
<dbReference type="Gene3D" id="3.30.40.10">
    <property type="entry name" value="Zinc/RING finger domain, C3HC4 (zinc finger)"/>
    <property type="match status" value="1"/>
</dbReference>
<dbReference type="Gene3D" id="3.40.50.300">
    <property type="entry name" value="P-loop containing nucleotide triphosphate hydrolases"/>
    <property type="match status" value="1"/>
</dbReference>
<dbReference type="GO" id="GO:0004386">
    <property type="term" value="F:helicase activity"/>
    <property type="evidence" value="ECO:0007669"/>
    <property type="project" value="UniProtKB-KW"/>
</dbReference>
<keyword evidence="3" id="KW-0547">Nucleotide-binding</keyword>
<dbReference type="OrthoDB" id="423559at2759"/>
<dbReference type="OMA" id="HRMAYEQ"/>
<dbReference type="InterPro" id="IPR027417">
    <property type="entry name" value="P-loop_NTPase"/>
</dbReference>
<evidence type="ECO:0000256" key="9">
    <source>
        <dbReference type="PROSITE-ProRule" id="PRU00175"/>
    </source>
</evidence>
<keyword evidence="4 9" id="KW-0863">Zinc-finger</keyword>
<dbReference type="InterPro" id="IPR000330">
    <property type="entry name" value="SNF2_N"/>
</dbReference>
<feature type="domain" description="Helicase C-terminal" evidence="13">
    <location>
        <begin position="843"/>
        <end position="1004"/>
    </location>
</feature>
<evidence type="ECO:0000256" key="8">
    <source>
        <dbReference type="ARBA" id="ARBA00022840"/>
    </source>
</evidence>
<keyword evidence="6 14" id="KW-0347">Helicase</keyword>
<dbReference type="Gene3D" id="3.40.50.10810">
    <property type="entry name" value="Tandem AAA-ATPase domain"/>
    <property type="match status" value="1"/>
</dbReference>
<dbReference type="PROSITE" id="PS50089">
    <property type="entry name" value="ZF_RING_2"/>
    <property type="match status" value="1"/>
</dbReference>
<dbReference type="GO" id="GO:0008094">
    <property type="term" value="F:ATP-dependent activity, acting on DNA"/>
    <property type="evidence" value="ECO:0007669"/>
    <property type="project" value="TreeGrafter"/>
</dbReference>
<sequence>MPTDAESEDLRQYLSEITLLRDSLSNTSDNDEMILELSEQAKSVRNRIDGRPLSDPLENEAKRRKIQEEDAAFARQLLGELGRTEEEERRLEQIRQDEEFARWLLDEENGSLSGQSLSVPTVQSTLGAELSLMRPCQLSASKISKEMSMSPGSKNRYHSPVEPTLLFDDKSSDSMVNPEASRVPSIYSLESSYSPRQRNESTAPHRINPQHSSNIIDLSSSSTVNLEEPSWMSDAIHLLNNGQGNPFDMGYSPWSRNPYPQQGPRIKRELPWITDNSKNTLGSSPNHPISLDDSSDDDTSPLFAQQSPSFHGMSAMAQSYYNMYSSMYDRQDSSQTKEDLKNLLMNIRPDQELPAHLREGTPAGLSDRIALMEHQKLGLTWLKKMEQGSNRGGILADDMGLGKTVQSLALIVSRKSDDLSSKTNLIVTPVALLHQWAREIKTKTSPQLKVYIHHSNHRRHFKAKELLGYDVVLTTFHTLAYEYKAIEKHNKLREENPELPERPPIPCPFTDAKWYRVILDEAQMIKNHNTQSAKACHTLKAKYRWCLSGTPMQNGVDELFSLIKFLRIRPYNNLSEFNSNFSRPLKSGRQQYISKAMKKLQALLKAVLLRRTKESEIDGRPILTLPPKTIEQVHAVFSPDEQDFYSRLESRSLIQMNRYVQAGTVGRNYSNILVLLLRLRQACCHPHLIKNIEVPSSAIESTKNQQAEIIAHLASDVVERIKSLESFDCSICFDSADNPSCLECGHYYCAECLLSVVVQAQAINIEAGQESSHGKCPQCRGRLDMNRVFSLKEFYKTHAPERLKSETEKDKILADPKGKGKAMESSNKLDGSLGSRQYVPSAKVEKTMDILRATRKKNHRTKTLIFSQFTTLLDILEYPLREAGIKFGRYDGSLSANARNEAIVSFQDNPNITVLLVSLKAGNVGLNLTAATEVIIFDPYWNPSTENQAIDRTHRIGQNLPVTVHKLVIKGTVEDRVLALQEKKRELIEGALSDDATKAIARLTQRDLLFLFGLE</sequence>
<comment type="similarity">
    <text evidence="1">Belongs to the SNF2/RAD54 helicase family.</text>
</comment>
<evidence type="ECO:0000256" key="6">
    <source>
        <dbReference type="ARBA" id="ARBA00022806"/>
    </source>
</evidence>
<dbReference type="STRING" id="1198029.A0A1U7LQD5"/>
<evidence type="ECO:0000256" key="10">
    <source>
        <dbReference type="SAM" id="MobiDB-lite"/>
    </source>
</evidence>
<dbReference type="PANTHER" id="PTHR45626:SF16">
    <property type="entry name" value="ATP-DEPENDENT HELICASE ULS1"/>
    <property type="match status" value="1"/>
</dbReference>
<evidence type="ECO:0000259" key="12">
    <source>
        <dbReference type="PROSITE" id="PS51192"/>
    </source>
</evidence>
<evidence type="ECO:0000256" key="4">
    <source>
        <dbReference type="ARBA" id="ARBA00022771"/>
    </source>
</evidence>
<dbReference type="InterPro" id="IPR049730">
    <property type="entry name" value="SNF2/RAD54-like_C"/>
</dbReference>
<dbReference type="CDD" id="cd18008">
    <property type="entry name" value="DEXDc_SHPRH-like"/>
    <property type="match status" value="1"/>
</dbReference>
<dbReference type="InterPro" id="IPR027370">
    <property type="entry name" value="Znf-RING_euk"/>
</dbReference>
<feature type="region of interest" description="Disordered" evidence="10">
    <location>
        <begin position="275"/>
        <end position="299"/>
    </location>
</feature>
<dbReference type="InterPro" id="IPR013083">
    <property type="entry name" value="Znf_RING/FYVE/PHD"/>
</dbReference>
<gene>
    <name evidence="14" type="ORF">NEOLI_002914</name>
</gene>
<feature type="compositionally biased region" description="Polar residues" evidence="10">
    <location>
        <begin position="188"/>
        <end position="202"/>
    </location>
</feature>
<dbReference type="Proteomes" id="UP000186594">
    <property type="component" value="Unassembled WGS sequence"/>
</dbReference>
<proteinExistence type="inferred from homology"/>
<evidence type="ECO:0000256" key="1">
    <source>
        <dbReference type="ARBA" id="ARBA00007025"/>
    </source>
</evidence>
<evidence type="ECO:0000313" key="15">
    <source>
        <dbReference type="Proteomes" id="UP000186594"/>
    </source>
</evidence>
<feature type="domain" description="Helicase ATP-binding" evidence="12">
    <location>
        <begin position="384"/>
        <end position="569"/>
    </location>
</feature>
<dbReference type="GO" id="GO:0005737">
    <property type="term" value="C:cytoplasm"/>
    <property type="evidence" value="ECO:0007669"/>
    <property type="project" value="TreeGrafter"/>
</dbReference>
<name>A0A1U7LQD5_NEOID</name>
<keyword evidence="8" id="KW-0067">ATP-binding</keyword>
<dbReference type="CDD" id="cd18793">
    <property type="entry name" value="SF2_C_SNF"/>
    <property type="match status" value="1"/>
</dbReference>
<accession>A0A1U7LQD5</accession>
<evidence type="ECO:0000256" key="3">
    <source>
        <dbReference type="ARBA" id="ARBA00022741"/>
    </source>
</evidence>
<dbReference type="SMART" id="SM00184">
    <property type="entry name" value="RING"/>
    <property type="match status" value="1"/>
</dbReference>
<evidence type="ECO:0000256" key="5">
    <source>
        <dbReference type="ARBA" id="ARBA00022801"/>
    </source>
</evidence>
<feature type="compositionally biased region" description="Polar residues" evidence="10">
    <location>
        <begin position="275"/>
        <end position="287"/>
    </location>
</feature>
<evidence type="ECO:0000256" key="7">
    <source>
        <dbReference type="ARBA" id="ARBA00022833"/>
    </source>
</evidence>
<protein>
    <submittedName>
        <fullName evidence="14">Putative ATP-dependent helicase</fullName>
    </submittedName>
</protein>
<dbReference type="InterPro" id="IPR014001">
    <property type="entry name" value="Helicase_ATP-bd"/>
</dbReference>
<evidence type="ECO:0000259" key="11">
    <source>
        <dbReference type="PROSITE" id="PS50089"/>
    </source>
</evidence>
<dbReference type="PANTHER" id="PTHR45626">
    <property type="entry name" value="TRANSCRIPTION TERMINATION FACTOR 2-RELATED"/>
    <property type="match status" value="1"/>
</dbReference>
<organism evidence="14 15">
    <name type="scientific">Neolecta irregularis (strain DAH-3)</name>
    <dbReference type="NCBI Taxonomy" id="1198029"/>
    <lineage>
        <taxon>Eukaryota</taxon>
        <taxon>Fungi</taxon>
        <taxon>Dikarya</taxon>
        <taxon>Ascomycota</taxon>
        <taxon>Taphrinomycotina</taxon>
        <taxon>Neolectales</taxon>
        <taxon>Neolectaceae</taxon>
        <taxon>Neolecta</taxon>
    </lineage>
</organism>
<dbReference type="InterPro" id="IPR050628">
    <property type="entry name" value="SNF2_RAD54_helicase_TF"/>
</dbReference>
<keyword evidence="15" id="KW-1185">Reference proteome</keyword>
<dbReference type="CDD" id="cd16449">
    <property type="entry name" value="RING-HC"/>
    <property type="match status" value="1"/>
</dbReference>
<dbReference type="InterPro" id="IPR017907">
    <property type="entry name" value="Znf_RING_CS"/>
</dbReference>
<dbReference type="AlphaFoldDB" id="A0A1U7LQD5"/>
<comment type="caution">
    <text evidence="14">The sequence shown here is derived from an EMBL/GenBank/DDBJ whole genome shotgun (WGS) entry which is preliminary data.</text>
</comment>
<dbReference type="PROSITE" id="PS51192">
    <property type="entry name" value="HELICASE_ATP_BIND_1"/>
    <property type="match status" value="1"/>
</dbReference>